<dbReference type="Proteomes" id="UP000007383">
    <property type="component" value="Chromosome"/>
</dbReference>
<organism evidence="2 3">
    <name type="scientific">Spirochaeta africana (strain ATCC 700263 / DSM 8902 / Z-7692)</name>
    <dbReference type="NCBI Taxonomy" id="889378"/>
    <lineage>
        <taxon>Bacteria</taxon>
        <taxon>Pseudomonadati</taxon>
        <taxon>Spirochaetota</taxon>
        <taxon>Spirochaetia</taxon>
        <taxon>Spirochaetales</taxon>
        <taxon>Spirochaetaceae</taxon>
        <taxon>Spirochaeta</taxon>
    </lineage>
</organism>
<dbReference type="RefSeq" id="WP_014454389.1">
    <property type="nucleotide sequence ID" value="NC_017098.1"/>
</dbReference>
<evidence type="ECO:0000256" key="1">
    <source>
        <dbReference type="SAM" id="SignalP"/>
    </source>
</evidence>
<name>H9UFU8_SPIAZ</name>
<evidence type="ECO:0000313" key="2">
    <source>
        <dbReference type="EMBL" id="AFG36391.1"/>
    </source>
</evidence>
<dbReference type="AlphaFoldDB" id="H9UFU8"/>
<keyword evidence="3" id="KW-1185">Reference proteome</keyword>
<sequence length="374" mass="41726">MKCFMLPSRLLCTIALLTLLPLAAASGEESRFPMSEISSEQLLDYTEQLVSRHDHRQDLSDAVAELRRRLDRGVSPFLTANQERLNQTLFTADLQLARHTIEQNLYTYQRNPEQMVQILYNAHPPRSAQLSDTGELADLAAGNAAIGLYLLAVFAAYDLSLGEWDQALSTLELYEQLPPGARQQDIDRFEALMEGLRAEVRRYAYAHNRLPIPEFFIATTGFGLAAVSAADLLHPGFRIPFFPGESQARTAALSGTIIGGSLIGITGIMVPSMLRTPPLEPMVEYLSREWGHLIEGSLQIFEDHRHRRDQVIVLTLTPNRFVVFPDSAEPRELPGVFAVTQPGRFRIQVSRGLDRVTTPAVELKPGINIIPLTE</sequence>
<proteinExistence type="predicted"/>
<feature type="signal peptide" evidence="1">
    <location>
        <begin position="1"/>
        <end position="25"/>
    </location>
</feature>
<evidence type="ECO:0000313" key="3">
    <source>
        <dbReference type="Proteomes" id="UP000007383"/>
    </source>
</evidence>
<keyword evidence="1" id="KW-0732">Signal</keyword>
<reference evidence="3" key="1">
    <citation type="journal article" date="2013" name="Stand. Genomic Sci.">
        <title>Complete genome sequence of the halophilic bacterium Spirochaeta africana type strain (Z-7692(T)) from the alkaline Lake Magadi in the East African Rift.</title>
        <authorList>
            <person name="Liolos K."/>
            <person name="Abt B."/>
            <person name="Scheuner C."/>
            <person name="Teshima H."/>
            <person name="Held B."/>
            <person name="Lapidus A."/>
            <person name="Nolan M."/>
            <person name="Lucas S."/>
            <person name="Deshpande S."/>
            <person name="Cheng J.F."/>
            <person name="Tapia R."/>
            <person name="Goodwin L.A."/>
            <person name="Pitluck S."/>
            <person name="Pagani I."/>
            <person name="Ivanova N."/>
            <person name="Mavromatis K."/>
            <person name="Mikhailova N."/>
            <person name="Huntemann M."/>
            <person name="Pati A."/>
            <person name="Chen A."/>
            <person name="Palaniappan K."/>
            <person name="Land M."/>
            <person name="Rohde M."/>
            <person name="Tindall B.J."/>
            <person name="Detter J.C."/>
            <person name="Goker M."/>
            <person name="Bristow J."/>
            <person name="Eisen J.A."/>
            <person name="Markowitz V."/>
            <person name="Hugenholtz P."/>
            <person name="Woyke T."/>
            <person name="Klenk H.P."/>
            <person name="Kyrpides N.C."/>
        </authorList>
    </citation>
    <scope>NUCLEOTIDE SEQUENCE</scope>
    <source>
        <strain evidence="3">ATCC 700263 / DSM 8902 / Z-7692</strain>
    </source>
</reference>
<dbReference type="HOGENOM" id="CLU_739450_0_0_12"/>
<dbReference type="PATRIC" id="fig|889378.3.peg.289"/>
<feature type="chain" id="PRO_5003623345" evidence="1">
    <location>
        <begin position="26"/>
        <end position="374"/>
    </location>
</feature>
<accession>H9UFU8</accession>
<dbReference type="KEGG" id="sfc:Spiaf_0283"/>
<gene>
    <name evidence="2" type="ordered locus">Spiaf_0283</name>
</gene>
<protein>
    <submittedName>
        <fullName evidence="2">Uncharacterized protein</fullName>
    </submittedName>
</protein>
<dbReference type="EMBL" id="CP003282">
    <property type="protein sequence ID" value="AFG36391.1"/>
    <property type="molecule type" value="Genomic_DNA"/>
</dbReference>
<dbReference type="STRING" id="889378.Spiaf_0283"/>